<evidence type="ECO:0000256" key="2">
    <source>
        <dbReference type="ARBA" id="ARBA00022475"/>
    </source>
</evidence>
<dbReference type="InterPro" id="IPR003838">
    <property type="entry name" value="ABC3_permease_C"/>
</dbReference>
<name>A0ABQ6C4P1_9BURK</name>
<evidence type="ECO:0000256" key="6">
    <source>
        <dbReference type="SAM" id="Phobius"/>
    </source>
</evidence>
<proteinExistence type="predicted"/>
<keyword evidence="2" id="KW-1003">Cell membrane</keyword>
<evidence type="ECO:0000256" key="1">
    <source>
        <dbReference type="ARBA" id="ARBA00004651"/>
    </source>
</evidence>
<dbReference type="PANTHER" id="PTHR43738">
    <property type="entry name" value="ABC TRANSPORTER, MEMBRANE PROTEIN"/>
    <property type="match status" value="1"/>
</dbReference>
<evidence type="ECO:0000259" key="8">
    <source>
        <dbReference type="Pfam" id="PF12704"/>
    </source>
</evidence>
<dbReference type="RefSeq" id="WP_284307920.1">
    <property type="nucleotide sequence ID" value="NZ_BSPB01000017.1"/>
</dbReference>
<accession>A0ABQ6C4P1</accession>
<evidence type="ECO:0000256" key="4">
    <source>
        <dbReference type="ARBA" id="ARBA00022989"/>
    </source>
</evidence>
<keyword evidence="3 6" id="KW-0812">Transmembrane</keyword>
<reference evidence="10" key="1">
    <citation type="journal article" date="2019" name="Int. J. Syst. Evol. Microbiol.">
        <title>The Global Catalogue of Microorganisms (GCM) 10K type strain sequencing project: providing services to taxonomists for standard genome sequencing and annotation.</title>
        <authorList>
            <consortium name="The Broad Institute Genomics Platform"/>
            <consortium name="The Broad Institute Genome Sequencing Center for Infectious Disease"/>
            <person name="Wu L."/>
            <person name="Ma J."/>
        </authorList>
    </citation>
    <scope>NUCLEOTIDE SEQUENCE [LARGE SCALE GENOMIC DNA]</scope>
    <source>
        <strain evidence="10">NBRC 109341</strain>
    </source>
</reference>
<evidence type="ECO:0000256" key="3">
    <source>
        <dbReference type="ARBA" id="ARBA00022692"/>
    </source>
</evidence>
<keyword evidence="5 6" id="KW-0472">Membrane</keyword>
<gene>
    <name evidence="9" type="ORF">GCM10007935_23050</name>
</gene>
<evidence type="ECO:0000259" key="7">
    <source>
        <dbReference type="Pfam" id="PF02687"/>
    </source>
</evidence>
<feature type="transmembrane region" description="Helical" evidence="6">
    <location>
        <begin position="368"/>
        <end position="390"/>
    </location>
</feature>
<dbReference type="EMBL" id="BSPB01000017">
    <property type="protein sequence ID" value="GLS14872.1"/>
    <property type="molecule type" value="Genomic_DNA"/>
</dbReference>
<feature type="transmembrane region" description="Helical" evidence="6">
    <location>
        <begin position="319"/>
        <end position="342"/>
    </location>
</feature>
<organism evidence="9 10">
    <name type="scientific">Hydrogenophaga electricum</name>
    <dbReference type="NCBI Taxonomy" id="1230953"/>
    <lineage>
        <taxon>Bacteria</taxon>
        <taxon>Pseudomonadati</taxon>
        <taxon>Pseudomonadota</taxon>
        <taxon>Betaproteobacteria</taxon>
        <taxon>Burkholderiales</taxon>
        <taxon>Comamonadaceae</taxon>
        <taxon>Hydrogenophaga</taxon>
    </lineage>
</organism>
<dbReference type="Pfam" id="PF02687">
    <property type="entry name" value="FtsX"/>
    <property type="match status" value="1"/>
</dbReference>
<keyword evidence="4 6" id="KW-1133">Transmembrane helix</keyword>
<feature type="transmembrane region" description="Helical" evidence="6">
    <location>
        <begin position="275"/>
        <end position="299"/>
    </location>
</feature>
<protein>
    <submittedName>
        <fullName evidence="9">Peptide ABC transporter permease</fullName>
    </submittedName>
</protein>
<comment type="subcellular location">
    <subcellularLocation>
        <location evidence="1">Cell membrane</location>
        <topology evidence="1">Multi-pass membrane protein</topology>
    </subcellularLocation>
</comment>
<dbReference type="PANTHER" id="PTHR43738:SF2">
    <property type="entry name" value="ABC TRANSPORTER PERMEASE"/>
    <property type="match status" value="1"/>
</dbReference>
<keyword evidence="10" id="KW-1185">Reference proteome</keyword>
<dbReference type="Proteomes" id="UP001156903">
    <property type="component" value="Unassembled WGS sequence"/>
</dbReference>
<evidence type="ECO:0000313" key="9">
    <source>
        <dbReference type="EMBL" id="GLS14872.1"/>
    </source>
</evidence>
<dbReference type="InterPro" id="IPR051125">
    <property type="entry name" value="ABC-4/HrtB_transporter"/>
</dbReference>
<comment type="caution">
    <text evidence="9">The sequence shown here is derived from an EMBL/GenBank/DDBJ whole genome shotgun (WGS) entry which is preliminary data.</text>
</comment>
<evidence type="ECO:0000313" key="10">
    <source>
        <dbReference type="Proteomes" id="UP001156903"/>
    </source>
</evidence>
<evidence type="ECO:0000256" key="5">
    <source>
        <dbReference type="ARBA" id="ARBA00023136"/>
    </source>
</evidence>
<feature type="domain" description="ABC3 transporter permease C-terminal" evidence="7">
    <location>
        <begin position="280"/>
        <end position="396"/>
    </location>
</feature>
<feature type="transmembrane region" description="Helical" evidence="6">
    <location>
        <begin position="20"/>
        <end position="39"/>
    </location>
</feature>
<feature type="domain" description="MacB-like periplasmic core" evidence="8">
    <location>
        <begin position="25"/>
        <end position="201"/>
    </location>
</feature>
<sequence>MTDLLRLSWRYLWSRPLATVLNLWLLTLGLATVGFVLQARSAVDRAFARDLAGIELVVGAKGSPMQLILAGVFHMDVPPGNIPLAEVQTLAQHPMVAQVVPLSLGDNLQGYRIVGTTPDYPALYGMQLAAGIWWARPMEAVLGARVAAATGLGEGQGFVGAHGLGRGGAVHEEAAYHVTGVMAPCGCVLDRLVLTPTESVWQVHDDMHGAADMDAEDLAALQADREVTIALVRYRSPLAAATLPRLINDSTGLQAAAPAVEVTRLLSMLGVGTRVLQAAGAVLLLVAGLSVFMALWHAVRERAADLAILRLLGAGPGRVTALLLLEALWLAMLACGLGLLLARGLWWALARQLADDPSGVVAMAPSPLLLAGVPLLALAVVFLAVLLPAIEAYRQDVHPSLNPRS</sequence>
<dbReference type="Pfam" id="PF12704">
    <property type="entry name" value="MacB_PCD"/>
    <property type="match status" value="1"/>
</dbReference>
<dbReference type="InterPro" id="IPR025857">
    <property type="entry name" value="MacB_PCD"/>
</dbReference>